<keyword evidence="11" id="KW-0406">Ion transport</keyword>
<protein>
    <recommendedName>
        <fullName evidence="3">Store-operated calcium entry-associated regulatory factor</fullName>
    </recommendedName>
    <alternativeName>
        <fullName evidence="13">Transmembrane protein 66</fullName>
    </alternativeName>
</protein>
<name>A0ABQ8ISJ3_DERPT</name>
<evidence type="ECO:0000256" key="5">
    <source>
        <dbReference type="ARBA" id="ARBA00022568"/>
    </source>
</evidence>
<keyword evidence="10" id="KW-1133">Transmembrane helix</keyword>
<dbReference type="Proteomes" id="UP000887458">
    <property type="component" value="Unassembled WGS sequence"/>
</dbReference>
<evidence type="ECO:0000256" key="9">
    <source>
        <dbReference type="ARBA" id="ARBA00022837"/>
    </source>
</evidence>
<gene>
    <name evidence="15" type="primary">TMEM66_2</name>
    <name evidence="15" type="ORF">DERP_007776</name>
</gene>
<dbReference type="Pfam" id="PF06682">
    <property type="entry name" value="SARAF"/>
    <property type="match status" value="1"/>
</dbReference>
<proteinExistence type="inferred from homology"/>
<evidence type="ECO:0000256" key="8">
    <source>
        <dbReference type="ARBA" id="ARBA00022824"/>
    </source>
</evidence>
<keyword evidence="16" id="KW-1185">Reference proteome</keyword>
<reference evidence="15 16" key="2">
    <citation type="journal article" date="2022" name="Mol. Biol. Evol.">
        <title>Comparative Genomics Reveals Insights into the Divergent Evolution of Astigmatic Mites and Household Pest Adaptations.</title>
        <authorList>
            <person name="Xiong Q."/>
            <person name="Wan A.T."/>
            <person name="Liu X."/>
            <person name="Fung C.S."/>
            <person name="Xiao X."/>
            <person name="Malainual N."/>
            <person name="Hou J."/>
            <person name="Wang L."/>
            <person name="Wang M."/>
            <person name="Yang K.Y."/>
            <person name="Cui Y."/>
            <person name="Leung E.L."/>
            <person name="Nong W."/>
            <person name="Shin S.K."/>
            <person name="Au S.W."/>
            <person name="Jeong K.Y."/>
            <person name="Chew F.T."/>
            <person name="Hui J.H."/>
            <person name="Leung T.F."/>
            <person name="Tungtrongchitr A."/>
            <person name="Zhong N."/>
            <person name="Liu Z."/>
            <person name="Tsui S.K."/>
        </authorList>
    </citation>
    <scope>NUCLEOTIDE SEQUENCE [LARGE SCALE GENOMIC DNA]</scope>
    <source>
        <strain evidence="15">Derp</strain>
    </source>
</reference>
<keyword evidence="7" id="KW-0732">Signal</keyword>
<evidence type="ECO:0000256" key="7">
    <source>
        <dbReference type="ARBA" id="ARBA00022729"/>
    </source>
</evidence>
<evidence type="ECO:0000256" key="11">
    <source>
        <dbReference type="ARBA" id="ARBA00023065"/>
    </source>
</evidence>
<dbReference type="InterPro" id="IPR009567">
    <property type="entry name" value="SARAF"/>
</dbReference>
<comment type="subcellular location">
    <subcellularLocation>
        <location evidence="1">Endoplasmic reticulum membrane</location>
        <topology evidence="1">Single-pass type I membrane protein</topology>
    </subcellularLocation>
</comment>
<evidence type="ECO:0000313" key="15">
    <source>
        <dbReference type="EMBL" id="KAH9413300.1"/>
    </source>
</evidence>
<reference evidence="15 16" key="1">
    <citation type="journal article" date="2018" name="J. Allergy Clin. Immunol.">
        <title>High-quality assembly of Dermatophagoides pteronyssinus genome and transcriptome reveals a wide range of novel allergens.</title>
        <authorList>
            <person name="Liu X.Y."/>
            <person name="Yang K.Y."/>
            <person name="Wang M.Q."/>
            <person name="Kwok J.S."/>
            <person name="Zeng X."/>
            <person name="Yang Z."/>
            <person name="Xiao X.J."/>
            <person name="Lau C.P."/>
            <person name="Li Y."/>
            <person name="Huang Z.M."/>
            <person name="Ba J.G."/>
            <person name="Yim A.K."/>
            <person name="Ouyang C.Y."/>
            <person name="Ngai S.M."/>
            <person name="Chan T.F."/>
            <person name="Leung E.L."/>
            <person name="Liu L."/>
            <person name="Liu Z.G."/>
            <person name="Tsui S.K."/>
        </authorList>
    </citation>
    <scope>NUCLEOTIDE SEQUENCE [LARGE SCALE GENOMIC DNA]</scope>
    <source>
        <strain evidence="15">Derp</strain>
    </source>
</reference>
<evidence type="ECO:0000256" key="10">
    <source>
        <dbReference type="ARBA" id="ARBA00022989"/>
    </source>
</evidence>
<accession>A0ABQ8ISJ3</accession>
<evidence type="ECO:0000256" key="3">
    <source>
        <dbReference type="ARBA" id="ARBA00016584"/>
    </source>
</evidence>
<dbReference type="EMBL" id="NJHN03000121">
    <property type="protein sequence ID" value="KAH9413300.1"/>
    <property type="molecule type" value="Genomic_DNA"/>
</dbReference>
<evidence type="ECO:0000313" key="16">
    <source>
        <dbReference type="Proteomes" id="UP000887458"/>
    </source>
</evidence>
<feature type="region of interest" description="Disordered" evidence="14">
    <location>
        <begin position="147"/>
        <end position="173"/>
    </location>
</feature>
<evidence type="ECO:0000256" key="14">
    <source>
        <dbReference type="SAM" id="MobiDB-lite"/>
    </source>
</evidence>
<sequence>MVIVESDDRVLLKDIQALTFQSGTSTKSRRSSPIQQLTCTGGGHCDSVQLSTVQCYNRGSDGQSIQWECKADMPNRYKFGQLDVSCEGYDSPEDEYILAGSCGLRYTIVDREALVCCFCMCRNPGSLGGACVGGILGYLCGLGDASRNRSRSPFGDRRSSRGGGFLDNSTSIGESKGSRHLVMRFSPKVQ</sequence>
<comment type="similarity">
    <text evidence="2">Belongs to the SARAF family.</text>
</comment>
<evidence type="ECO:0000256" key="6">
    <source>
        <dbReference type="ARBA" id="ARBA00022692"/>
    </source>
</evidence>
<dbReference type="PANTHER" id="PTHR15929:SF0">
    <property type="entry name" value="STORE-OPERATED CALCIUM ENTRY-ASSOCIATED REGULATORY FACTOR"/>
    <property type="match status" value="1"/>
</dbReference>
<keyword evidence="9" id="KW-0106">Calcium</keyword>
<dbReference type="PANTHER" id="PTHR15929">
    <property type="entry name" value="STORE-OPERATED CALCIUM ENTRY-ASSOCIATED REGULATORY FACTOR"/>
    <property type="match status" value="1"/>
</dbReference>
<evidence type="ECO:0000256" key="12">
    <source>
        <dbReference type="ARBA" id="ARBA00023136"/>
    </source>
</evidence>
<organism evidence="15 16">
    <name type="scientific">Dermatophagoides pteronyssinus</name>
    <name type="common">European house dust mite</name>
    <dbReference type="NCBI Taxonomy" id="6956"/>
    <lineage>
        <taxon>Eukaryota</taxon>
        <taxon>Metazoa</taxon>
        <taxon>Ecdysozoa</taxon>
        <taxon>Arthropoda</taxon>
        <taxon>Chelicerata</taxon>
        <taxon>Arachnida</taxon>
        <taxon>Acari</taxon>
        <taxon>Acariformes</taxon>
        <taxon>Sarcoptiformes</taxon>
        <taxon>Astigmata</taxon>
        <taxon>Psoroptidia</taxon>
        <taxon>Analgoidea</taxon>
        <taxon>Pyroglyphidae</taxon>
        <taxon>Dermatophagoidinae</taxon>
        <taxon>Dermatophagoides</taxon>
    </lineage>
</organism>
<evidence type="ECO:0000256" key="1">
    <source>
        <dbReference type="ARBA" id="ARBA00004115"/>
    </source>
</evidence>
<keyword evidence="12" id="KW-0472">Membrane</keyword>
<comment type="caution">
    <text evidence="15">The sequence shown here is derived from an EMBL/GenBank/DDBJ whole genome shotgun (WGS) entry which is preliminary data.</text>
</comment>
<keyword evidence="5" id="KW-0109">Calcium transport</keyword>
<evidence type="ECO:0000256" key="2">
    <source>
        <dbReference type="ARBA" id="ARBA00006833"/>
    </source>
</evidence>
<evidence type="ECO:0000256" key="13">
    <source>
        <dbReference type="ARBA" id="ARBA00031116"/>
    </source>
</evidence>
<evidence type="ECO:0000256" key="4">
    <source>
        <dbReference type="ARBA" id="ARBA00022448"/>
    </source>
</evidence>
<keyword evidence="8" id="KW-0256">Endoplasmic reticulum</keyword>
<keyword evidence="4" id="KW-0813">Transport</keyword>
<keyword evidence="6" id="KW-0812">Transmembrane</keyword>